<evidence type="ECO:0000313" key="4">
    <source>
        <dbReference type="Proteomes" id="UP000253153"/>
    </source>
</evidence>
<dbReference type="Proteomes" id="UP000253153">
    <property type="component" value="Unassembled WGS sequence"/>
</dbReference>
<comment type="caution">
    <text evidence="3">The sequence shown here is derived from an EMBL/GenBank/DDBJ whole genome shotgun (WGS) entry which is preliminary data.</text>
</comment>
<keyword evidence="2" id="KW-0472">Membrane</keyword>
<evidence type="ECO:0000256" key="1">
    <source>
        <dbReference type="SAM" id="MobiDB-lite"/>
    </source>
</evidence>
<keyword evidence="4" id="KW-1185">Reference proteome</keyword>
<evidence type="ECO:0000313" key="3">
    <source>
        <dbReference type="EMBL" id="RBR24529.1"/>
    </source>
</evidence>
<name>A0A366S5E9_9HYPO</name>
<feature type="compositionally biased region" description="Basic and acidic residues" evidence="1">
    <location>
        <begin position="332"/>
        <end position="344"/>
    </location>
</feature>
<keyword evidence="2" id="KW-0812">Transmembrane</keyword>
<feature type="transmembrane region" description="Helical" evidence="2">
    <location>
        <begin position="176"/>
        <end position="202"/>
    </location>
</feature>
<dbReference type="AlphaFoldDB" id="A0A366S5E9"/>
<dbReference type="GeneID" id="41992170"/>
<protein>
    <submittedName>
        <fullName evidence="3">Uncharacterized protein</fullName>
    </submittedName>
</protein>
<organism evidence="3 4">
    <name type="scientific">Fusarium coffeatum</name>
    <dbReference type="NCBI Taxonomy" id="231269"/>
    <lineage>
        <taxon>Eukaryota</taxon>
        <taxon>Fungi</taxon>
        <taxon>Dikarya</taxon>
        <taxon>Ascomycota</taxon>
        <taxon>Pezizomycotina</taxon>
        <taxon>Sordariomycetes</taxon>
        <taxon>Hypocreomycetidae</taxon>
        <taxon>Hypocreales</taxon>
        <taxon>Nectriaceae</taxon>
        <taxon>Fusarium</taxon>
        <taxon>Fusarium incarnatum-equiseti species complex</taxon>
    </lineage>
</organism>
<feature type="compositionally biased region" description="Basic and acidic residues" evidence="1">
    <location>
        <begin position="235"/>
        <end position="249"/>
    </location>
</feature>
<dbReference type="RefSeq" id="XP_031019120.1">
    <property type="nucleotide sequence ID" value="XM_031156874.1"/>
</dbReference>
<sequence length="521" mass="57751">MNLGASEIGRQDLLPWQDGQPLQELVYSHFKACPSTENLASNYGYAINWTHDLSDHLAIDWKYKEITVYEHKIHLFNHLRFPDNAIIPEDIVAEAIDTLNLLFPFQDDATKRFLDKEKKLFYGLGFCNRPRKLDLDDYTFWRDRIEDLGYILRQPAVGLHQLRLDKGGSNMLQISAFWITVVLGLVTLVSIAFAVGATVYGVKQYSISLKQYELAVAEACLDPAMSISDGTDSGKSLERSDIPDTESTHSEFGGSEDMDLRNLRSDTNGRDRVSQSVFLEATEGSINAMLFAGVVVAASVRRAVNTNKATRRPKITIPHGETGGYTSISRPTHTDRSTAQDHGGDGAGTVSVQALNVDQPTAQDPDIEGAMNCANLIRNDLTPEHHAHMPIAQFDSSFEMHTSLGETTATSHKMQTPDTLRALEDKVDRDMSRPLNGQSDETAPNTVARQPVKVPTNTSILGCFSDPLRYMFSRSQIYIPLPSRSHIRVLAIQPGTNDDALVASFKILDLDTPNLPFEAIS</sequence>
<feature type="region of interest" description="Disordered" evidence="1">
    <location>
        <begin position="314"/>
        <end position="349"/>
    </location>
</feature>
<gene>
    <name evidence="3" type="ORF">FIESC28_02725</name>
</gene>
<feature type="compositionally biased region" description="Basic and acidic residues" evidence="1">
    <location>
        <begin position="258"/>
        <end position="268"/>
    </location>
</feature>
<keyword evidence="2" id="KW-1133">Transmembrane helix</keyword>
<feature type="region of interest" description="Disordered" evidence="1">
    <location>
        <begin position="229"/>
        <end position="268"/>
    </location>
</feature>
<dbReference type="EMBL" id="QKXC01000056">
    <property type="protein sequence ID" value="RBR24529.1"/>
    <property type="molecule type" value="Genomic_DNA"/>
</dbReference>
<accession>A0A366S5E9</accession>
<reference evidence="3 4" key="1">
    <citation type="submission" date="2018-06" db="EMBL/GenBank/DDBJ databases">
        <title>Fusarium incarnatum-equiseti species complex species 28.</title>
        <authorList>
            <person name="Gardiner D.M."/>
        </authorList>
    </citation>
    <scope>NUCLEOTIDE SEQUENCE [LARGE SCALE GENOMIC DNA]</scope>
    <source>
        <strain evidence="3 4">FIESC_28</strain>
    </source>
</reference>
<proteinExistence type="predicted"/>
<evidence type="ECO:0000256" key="2">
    <source>
        <dbReference type="SAM" id="Phobius"/>
    </source>
</evidence>
<dbReference type="OrthoDB" id="4587016at2759"/>